<gene>
    <name evidence="1" type="ORF">RAMLITH_10980</name>
</gene>
<accession>A0A7X6DFS7</accession>
<dbReference type="AlphaFoldDB" id="A0A7X6DFS7"/>
<keyword evidence="2" id="KW-1185">Reference proteome</keyword>
<protein>
    <submittedName>
        <fullName evidence="1">DUF1439 domain-containing protein</fullName>
    </submittedName>
</protein>
<name>A0A7X6DFS7_9BURK</name>
<sequence length="190" mass="20168">MHRRTSLAVLAGIAFGVVAAGRPLAAGPSYRVSLRQLEQSLQERFPLRYPVAGLFDVVVAVPRLRLLPEANRVASDLPVQVAGPALRRSYAGELGLDFGLRYEPADRTIRAHALRVQSLTVPGLGGQAAALLQQATSDLAAQALLEVVLHRLQPRDLALAEAMGLQPGDITVTQAGLVIGFVNKPASVSE</sequence>
<evidence type="ECO:0000313" key="1">
    <source>
        <dbReference type="EMBL" id="NKE66345.1"/>
    </source>
</evidence>
<dbReference type="EMBL" id="VTOX01000003">
    <property type="protein sequence ID" value="NKE66345.1"/>
    <property type="molecule type" value="Genomic_DNA"/>
</dbReference>
<proteinExistence type="predicted"/>
<comment type="caution">
    <text evidence="1">The sequence shown here is derived from an EMBL/GenBank/DDBJ whole genome shotgun (WGS) entry which is preliminary data.</text>
</comment>
<dbReference type="RefSeq" id="WP_168107456.1">
    <property type="nucleotide sequence ID" value="NZ_VTOX01000003.1"/>
</dbReference>
<dbReference type="Gene3D" id="3.15.10.40">
    <property type="entry name" value="Uncharacterised protein PF07273, DUF1439"/>
    <property type="match status" value="1"/>
</dbReference>
<organism evidence="1 2">
    <name type="scientific">Ramlibacter lithotrophicus</name>
    <dbReference type="NCBI Taxonomy" id="2606681"/>
    <lineage>
        <taxon>Bacteria</taxon>
        <taxon>Pseudomonadati</taxon>
        <taxon>Pseudomonadota</taxon>
        <taxon>Betaproteobacteria</taxon>
        <taxon>Burkholderiales</taxon>
        <taxon>Comamonadaceae</taxon>
        <taxon>Ramlibacter</taxon>
    </lineage>
</organism>
<dbReference type="Proteomes" id="UP000521868">
    <property type="component" value="Unassembled WGS sequence"/>
</dbReference>
<reference evidence="1 2" key="1">
    <citation type="journal article" date="2020" name="Nature">
        <title>Bacterial chemolithoautotrophy via manganese oxidation.</title>
        <authorList>
            <person name="Yu H."/>
            <person name="Leadbetter J.R."/>
        </authorList>
    </citation>
    <scope>NUCLEOTIDE SEQUENCE [LARGE SCALE GENOMIC DNA]</scope>
    <source>
        <strain evidence="1 2">RBP-1</strain>
    </source>
</reference>
<evidence type="ECO:0000313" key="2">
    <source>
        <dbReference type="Proteomes" id="UP000521868"/>
    </source>
</evidence>